<dbReference type="AlphaFoldDB" id="A0AAE3DQN7"/>
<gene>
    <name evidence="2" type="ORF">LKD71_02455</name>
</gene>
<dbReference type="RefSeq" id="WP_227614204.1">
    <property type="nucleotide sequence ID" value="NZ_JAJEPR010000003.1"/>
</dbReference>
<feature type="domain" description="Nucleotidyl transferase" evidence="1">
    <location>
        <begin position="7"/>
        <end position="143"/>
    </location>
</feature>
<dbReference type="SUPFAM" id="SSF53448">
    <property type="entry name" value="Nucleotide-diphospho-sugar transferases"/>
    <property type="match status" value="1"/>
</dbReference>
<dbReference type="Proteomes" id="UP001197875">
    <property type="component" value="Unassembled WGS sequence"/>
</dbReference>
<reference evidence="2 3" key="1">
    <citation type="submission" date="2021-10" db="EMBL/GenBank/DDBJ databases">
        <title>Anaerobic single-cell dispensing facilitates the cultivation of human gut bacteria.</title>
        <authorList>
            <person name="Afrizal A."/>
        </authorList>
    </citation>
    <scope>NUCLEOTIDE SEQUENCE [LARGE SCALE GENOMIC DNA]</scope>
    <source>
        <strain evidence="2 3">CLA-AA-H277</strain>
    </source>
</reference>
<sequence length="306" mass="33724">MKDTALVVMAAGIGSRFGGGIKQLAPVGPNGEIIMDYSIHDALKAGFNKIVFIIRKDIEEEFRTVIGNRMEKMADVSYVFQDMYDLPEGFTCPEDRKKPWGTGQAVLACRKTLNIPFAVINADDYYGKEGLKKIHEFLVSEQPKDGKAHYCMAGFILGNTLSENGSVTRGICKANENGHLTHVVETHDICKTAEGAGVPDGKGGLTPVDVHSLVSMNMWGFTPDILDILAKGFPEFLSQIKPGDIKAEYLLPTIVDQLIQSGQADVTVLPTHDKWFGVTYKEDKDFVIQSFKELIEAGVYPENLYN</sequence>
<dbReference type="EMBL" id="JAJEPR010000003">
    <property type="protein sequence ID" value="MCC2188694.1"/>
    <property type="molecule type" value="Genomic_DNA"/>
</dbReference>
<accession>A0AAE3DQN7</accession>
<comment type="caution">
    <text evidence="2">The sequence shown here is derived from an EMBL/GenBank/DDBJ whole genome shotgun (WGS) entry which is preliminary data.</text>
</comment>
<evidence type="ECO:0000259" key="1">
    <source>
        <dbReference type="Pfam" id="PF00483"/>
    </source>
</evidence>
<organism evidence="2 3">
    <name type="scientific">Fusicatenibacter faecihominis</name>
    <dbReference type="NCBI Taxonomy" id="2881276"/>
    <lineage>
        <taxon>Bacteria</taxon>
        <taxon>Bacillati</taxon>
        <taxon>Bacillota</taxon>
        <taxon>Clostridia</taxon>
        <taxon>Lachnospirales</taxon>
        <taxon>Lachnospiraceae</taxon>
        <taxon>Fusicatenibacter</taxon>
    </lineage>
</organism>
<dbReference type="InterPro" id="IPR005835">
    <property type="entry name" value="NTP_transferase_dom"/>
</dbReference>
<name>A0AAE3DQN7_9FIRM</name>
<keyword evidence="3" id="KW-1185">Reference proteome</keyword>
<proteinExistence type="predicted"/>
<dbReference type="InterPro" id="IPR029044">
    <property type="entry name" value="Nucleotide-diphossugar_trans"/>
</dbReference>
<dbReference type="Pfam" id="PF00483">
    <property type="entry name" value="NTP_transferase"/>
    <property type="match status" value="1"/>
</dbReference>
<protein>
    <submittedName>
        <fullName evidence="2">Nucleotidyltransferase</fullName>
    </submittedName>
</protein>
<evidence type="ECO:0000313" key="2">
    <source>
        <dbReference type="EMBL" id="MCC2188694.1"/>
    </source>
</evidence>
<dbReference type="Gene3D" id="3.90.550.10">
    <property type="entry name" value="Spore Coat Polysaccharide Biosynthesis Protein SpsA, Chain A"/>
    <property type="match status" value="1"/>
</dbReference>
<evidence type="ECO:0000313" key="3">
    <source>
        <dbReference type="Proteomes" id="UP001197875"/>
    </source>
</evidence>